<dbReference type="InterPro" id="IPR016181">
    <property type="entry name" value="Acyl_CoA_acyltransferase"/>
</dbReference>
<feature type="domain" description="N-acetyltransferase" evidence="3">
    <location>
        <begin position="5"/>
        <end position="153"/>
    </location>
</feature>
<gene>
    <name evidence="4" type="ORF">GCM10022280_12100</name>
</gene>
<dbReference type="Pfam" id="PF00583">
    <property type="entry name" value="Acetyltransf_1"/>
    <property type="match status" value="1"/>
</dbReference>
<proteinExistence type="predicted"/>
<name>A0ABP7SQI4_9SPHN</name>
<dbReference type="SUPFAM" id="SSF55729">
    <property type="entry name" value="Acyl-CoA N-acyltransferases (Nat)"/>
    <property type="match status" value="1"/>
</dbReference>
<accession>A0ABP7SQI4</accession>
<dbReference type="Gene3D" id="3.40.630.30">
    <property type="match status" value="1"/>
</dbReference>
<evidence type="ECO:0000256" key="1">
    <source>
        <dbReference type="ARBA" id="ARBA00022679"/>
    </source>
</evidence>
<keyword evidence="2" id="KW-0012">Acyltransferase</keyword>
<evidence type="ECO:0000259" key="3">
    <source>
        <dbReference type="PROSITE" id="PS51186"/>
    </source>
</evidence>
<dbReference type="PROSITE" id="PS51186">
    <property type="entry name" value="GNAT"/>
    <property type="match status" value="1"/>
</dbReference>
<sequence>MTLSIHIDQLSAEDVRALLDLHVAAMRGQSPADACHVMAADSLSRPEISFFALRDEGALVAIGALKELGDGNGEVKSMRVDPGRAGQGFGRELLGRLVAEARRRGYHALLLETGRNADFAAANALYDSAGFVECGSFGGYPESNFTRFLRLDL</sequence>
<dbReference type="Proteomes" id="UP001500235">
    <property type="component" value="Unassembled WGS sequence"/>
</dbReference>
<evidence type="ECO:0000313" key="5">
    <source>
        <dbReference type="Proteomes" id="UP001500235"/>
    </source>
</evidence>
<keyword evidence="1" id="KW-0808">Transferase</keyword>
<evidence type="ECO:0000313" key="4">
    <source>
        <dbReference type="EMBL" id="GAA4015091.1"/>
    </source>
</evidence>
<dbReference type="RefSeq" id="WP_344706484.1">
    <property type="nucleotide sequence ID" value="NZ_BAABBQ010000001.1"/>
</dbReference>
<organism evidence="4 5">
    <name type="scientific">Sphingomonas swuensis</name>
    <dbReference type="NCBI Taxonomy" id="977800"/>
    <lineage>
        <taxon>Bacteria</taxon>
        <taxon>Pseudomonadati</taxon>
        <taxon>Pseudomonadota</taxon>
        <taxon>Alphaproteobacteria</taxon>
        <taxon>Sphingomonadales</taxon>
        <taxon>Sphingomonadaceae</taxon>
        <taxon>Sphingomonas</taxon>
    </lineage>
</organism>
<reference evidence="5" key="1">
    <citation type="journal article" date="2019" name="Int. J. Syst. Evol. Microbiol.">
        <title>The Global Catalogue of Microorganisms (GCM) 10K type strain sequencing project: providing services to taxonomists for standard genome sequencing and annotation.</title>
        <authorList>
            <consortium name="The Broad Institute Genomics Platform"/>
            <consortium name="The Broad Institute Genome Sequencing Center for Infectious Disease"/>
            <person name="Wu L."/>
            <person name="Ma J."/>
        </authorList>
    </citation>
    <scope>NUCLEOTIDE SEQUENCE [LARGE SCALE GENOMIC DNA]</scope>
    <source>
        <strain evidence="5">JCM 17563</strain>
    </source>
</reference>
<dbReference type="PANTHER" id="PTHR43877">
    <property type="entry name" value="AMINOALKYLPHOSPHONATE N-ACETYLTRANSFERASE-RELATED-RELATED"/>
    <property type="match status" value="1"/>
</dbReference>
<dbReference type="InterPro" id="IPR050832">
    <property type="entry name" value="Bact_Acetyltransf"/>
</dbReference>
<keyword evidence="5" id="KW-1185">Reference proteome</keyword>
<comment type="caution">
    <text evidence="4">The sequence shown here is derived from an EMBL/GenBank/DDBJ whole genome shotgun (WGS) entry which is preliminary data.</text>
</comment>
<dbReference type="CDD" id="cd04301">
    <property type="entry name" value="NAT_SF"/>
    <property type="match status" value="1"/>
</dbReference>
<dbReference type="InterPro" id="IPR000182">
    <property type="entry name" value="GNAT_dom"/>
</dbReference>
<protein>
    <submittedName>
        <fullName evidence="4">GNAT family N-acetyltransferase</fullName>
    </submittedName>
</protein>
<dbReference type="EMBL" id="BAABBQ010000001">
    <property type="protein sequence ID" value="GAA4015091.1"/>
    <property type="molecule type" value="Genomic_DNA"/>
</dbReference>
<dbReference type="PANTHER" id="PTHR43877:SF5">
    <property type="entry name" value="BLL8307 PROTEIN"/>
    <property type="match status" value="1"/>
</dbReference>
<evidence type="ECO:0000256" key="2">
    <source>
        <dbReference type="ARBA" id="ARBA00023315"/>
    </source>
</evidence>